<accession>A0A3N6LQW5</accession>
<comment type="caution">
    <text evidence="1">The sequence shown here is derived from an EMBL/GenBank/DDBJ whole genome shotgun (WGS) entry which is preliminary data.</text>
</comment>
<name>A0A3N6LQW5_NATCH</name>
<dbReference type="AlphaFoldDB" id="A0A3N6LQW5"/>
<evidence type="ECO:0000313" key="1">
    <source>
        <dbReference type="EMBL" id="RQG92063.1"/>
    </source>
</evidence>
<sequence>MGIVERLLADFELEDQSTEVQIELNEKGRVDLHMDELQLTFTEEEYREFAEAVVEAGTSLKEMKDL</sequence>
<proteinExistence type="predicted"/>
<dbReference type="OrthoDB" id="350691at2157"/>
<evidence type="ECO:0000313" key="2">
    <source>
        <dbReference type="Proteomes" id="UP000282323"/>
    </source>
</evidence>
<dbReference type="EMBL" id="REGA01000018">
    <property type="protein sequence ID" value="RQG92063.1"/>
    <property type="molecule type" value="Genomic_DNA"/>
</dbReference>
<dbReference type="Proteomes" id="UP000282323">
    <property type="component" value="Unassembled WGS sequence"/>
</dbReference>
<organism evidence="1 2">
    <name type="scientific">Natrarchaeobius chitinivorans</name>
    <dbReference type="NCBI Taxonomy" id="1679083"/>
    <lineage>
        <taxon>Archaea</taxon>
        <taxon>Methanobacteriati</taxon>
        <taxon>Methanobacteriota</taxon>
        <taxon>Stenosarchaea group</taxon>
        <taxon>Halobacteria</taxon>
        <taxon>Halobacteriales</taxon>
        <taxon>Natrialbaceae</taxon>
        <taxon>Natrarchaeobius</taxon>
    </lineage>
</organism>
<reference evidence="1 2" key="1">
    <citation type="submission" date="2018-10" db="EMBL/GenBank/DDBJ databases">
        <title>Natrarchaeobius chitinivorans gen. nov., sp. nov., and Natrarchaeobius haloalkaliphilus sp. nov., alkaliphilic, chitin-utilizing haloarchaea from hypersaline alkaline lakes.</title>
        <authorList>
            <person name="Sorokin D.Y."/>
            <person name="Elcheninov A.G."/>
            <person name="Kostrikina N.A."/>
            <person name="Bale N.J."/>
            <person name="Sinninghe Damste J.S."/>
            <person name="Khijniak T.V."/>
            <person name="Kublanov I.V."/>
            <person name="Toshchakov S.V."/>
        </authorList>
    </citation>
    <scope>NUCLEOTIDE SEQUENCE [LARGE SCALE GENOMIC DNA]</scope>
    <source>
        <strain evidence="1 2">AArcht4T</strain>
    </source>
</reference>
<dbReference type="RefSeq" id="WP_124196884.1">
    <property type="nucleotide sequence ID" value="NZ_REGA01000018.1"/>
</dbReference>
<protein>
    <submittedName>
        <fullName evidence="1">Uncharacterized protein</fullName>
    </submittedName>
</protein>
<gene>
    <name evidence="1" type="ORF">EA473_17540</name>
</gene>
<keyword evidence="2" id="KW-1185">Reference proteome</keyword>